<sequence>MPTHNPRITITLTPELSVILSELSDLTGDSKSSIVADLLGQSAPVFERIIRALKAAKLLQIEAEGGIAEIGRGLKRAQERIETQLGLVLDDFDEGCRPILEQAEKVVRRGARGMGAARPRGSRSVTTPVPVTRGLGPLQGGGQGEEKPGRRKVKGG</sequence>
<gene>
    <name evidence="2" type="ORF">S12H4_02814</name>
</gene>
<feature type="compositionally biased region" description="Low complexity" evidence="1">
    <location>
        <begin position="114"/>
        <end position="123"/>
    </location>
</feature>
<dbReference type="AlphaFoldDB" id="X1QJC3"/>
<feature type="region of interest" description="Disordered" evidence="1">
    <location>
        <begin position="111"/>
        <end position="156"/>
    </location>
</feature>
<accession>X1QJC3</accession>
<evidence type="ECO:0000313" key="2">
    <source>
        <dbReference type="EMBL" id="GAI68567.1"/>
    </source>
</evidence>
<comment type="caution">
    <text evidence="2">The sequence shown here is derived from an EMBL/GenBank/DDBJ whole genome shotgun (WGS) entry which is preliminary data.</text>
</comment>
<protein>
    <submittedName>
        <fullName evidence="2">Uncharacterized protein</fullName>
    </submittedName>
</protein>
<proteinExistence type="predicted"/>
<name>X1QJC3_9ZZZZ</name>
<reference evidence="2" key="1">
    <citation type="journal article" date="2014" name="Front. Microbiol.">
        <title>High frequency of phylogenetically diverse reductive dehalogenase-homologous genes in deep subseafloor sedimentary metagenomes.</title>
        <authorList>
            <person name="Kawai M."/>
            <person name="Futagami T."/>
            <person name="Toyoda A."/>
            <person name="Takaki Y."/>
            <person name="Nishi S."/>
            <person name="Hori S."/>
            <person name="Arai W."/>
            <person name="Tsubouchi T."/>
            <person name="Morono Y."/>
            <person name="Uchiyama I."/>
            <person name="Ito T."/>
            <person name="Fujiyama A."/>
            <person name="Inagaki F."/>
            <person name="Takami H."/>
        </authorList>
    </citation>
    <scope>NUCLEOTIDE SEQUENCE</scope>
    <source>
        <strain evidence="2">Expedition CK06-06</strain>
    </source>
</reference>
<dbReference type="EMBL" id="BARW01000731">
    <property type="protein sequence ID" value="GAI68567.1"/>
    <property type="molecule type" value="Genomic_DNA"/>
</dbReference>
<evidence type="ECO:0000256" key="1">
    <source>
        <dbReference type="SAM" id="MobiDB-lite"/>
    </source>
</evidence>
<organism evidence="2">
    <name type="scientific">marine sediment metagenome</name>
    <dbReference type="NCBI Taxonomy" id="412755"/>
    <lineage>
        <taxon>unclassified sequences</taxon>
        <taxon>metagenomes</taxon>
        <taxon>ecological metagenomes</taxon>
    </lineage>
</organism>